<dbReference type="Proteomes" id="UP000241848">
    <property type="component" value="Unassembled WGS sequence"/>
</dbReference>
<keyword evidence="5" id="KW-0460">Magnesium</keyword>
<comment type="catalytic activity">
    <reaction evidence="8">
        <text>(2R)-3-phosphoglycerate + UDP-alpha-D-glucose = (2R)-2-O-(alpha-D-glucopyranosyl)-3-phospho-glycerate + UDP + H(+)</text>
        <dbReference type="Rhea" id="RHEA:31319"/>
        <dbReference type="ChEBI" id="CHEBI:15378"/>
        <dbReference type="ChEBI" id="CHEBI:58223"/>
        <dbReference type="ChEBI" id="CHEBI:58272"/>
        <dbReference type="ChEBI" id="CHEBI:58885"/>
        <dbReference type="ChEBI" id="CHEBI:62600"/>
        <dbReference type="EC" id="2.4.1.266"/>
    </reaction>
    <physiologicalReaction direction="left-to-right" evidence="8">
        <dbReference type="Rhea" id="RHEA:31320"/>
    </physiologicalReaction>
</comment>
<dbReference type="AlphaFoldDB" id="A0A2T2WNF9"/>
<evidence type="ECO:0000256" key="5">
    <source>
        <dbReference type="ARBA" id="ARBA00022842"/>
    </source>
</evidence>
<dbReference type="Pfam" id="PF00535">
    <property type="entry name" value="Glycos_transf_2"/>
    <property type="match status" value="1"/>
</dbReference>
<comment type="similarity">
    <text evidence="2">Belongs to the glycosyltransferase 2 family.</text>
</comment>
<evidence type="ECO:0000313" key="11">
    <source>
        <dbReference type="EMBL" id="PSR23768.1"/>
    </source>
</evidence>
<dbReference type="PANTHER" id="PTHR48090:SF10">
    <property type="entry name" value="GLUCOSYL-3-PHOSPHOGLYCERATE SYNTHASE"/>
    <property type="match status" value="1"/>
</dbReference>
<evidence type="ECO:0000256" key="2">
    <source>
        <dbReference type="ARBA" id="ARBA00006739"/>
    </source>
</evidence>
<dbReference type="GO" id="GO:0016757">
    <property type="term" value="F:glycosyltransferase activity"/>
    <property type="evidence" value="ECO:0007669"/>
    <property type="project" value="UniProtKB-KW"/>
</dbReference>
<evidence type="ECO:0000256" key="6">
    <source>
        <dbReference type="ARBA" id="ARBA00039022"/>
    </source>
</evidence>
<comment type="cofactor">
    <cofactor evidence="1">
        <name>Mg(2+)</name>
        <dbReference type="ChEBI" id="CHEBI:18420"/>
    </cofactor>
</comment>
<evidence type="ECO:0000256" key="7">
    <source>
        <dbReference type="ARBA" id="ARBA00040894"/>
    </source>
</evidence>
<name>A0A2T2WNF9_9FIRM</name>
<dbReference type="EC" id="2.4.1.266" evidence="6"/>
<comment type="catalytic activity">
    <reaction evidence="9">
        <text>an NDP-alpha-D-glucose + (2R)-3-phosphoglycerate = (2R)-2-O-(alpha-D-glucopyranosyl)-3-phospho-glycerate + a ribonucleoside 5'-diphosphate + H(+)</text>
        <dbReference type="Rhea" id="RHEA:47244"/>
        <dbReference type="ChEBI" id="CHEBI:15378"/>
        <dbReference type="ChEBI" id="CHEBI:57930"/>
        <dbReference type="ChEBI" id="CHEBI:58272"/>
        <dbReference type="ChEBI" id="CHEBI:62600"/>
        <dbReference type="ChEBI" id="CHEBI:76533"/>
        <dbReference type="EC" id="2.4.1.266"/>
    </reaction>
    <physiologicalReaction direction="left-to-right" evidence="9">
        <dbReference type="Rhea" id="RHEA:47245"/>
    </physiologicalReaction>
</comment>
<keyword evidence="3" id="KW-0328">Glycosyltransferase</keyword>
<sequence>MANRVSAIVPAYNESQNIASVLRVLTNVPEVFEIIVVDDGSSDDTAEMARQNGAIVVSLSENQGKGGAMMAGAAVARGDVVLFLDADLVGLTVAHVHELLVPVLTGETDATVGIFEGGRASTDWAQALAPFLSGQRALKRQLLVGFDHIDMAGYGVELQLHRQLKRMGISPKEVVLHDVTQVVKEEKLGLVKGFSARMRMYWEIIREIPRV</sequence>
<comment type="caution">
    <text evidence="11">The sequence shown here is derived from an EMBL/GenBank/DDBJ whole genome shotgun (WGS) entry which is preliminary data.</text>
</comment>
<organism evidence="11 12">
    <name type="scientific">Sulfobacillus acidophilus</name>
    <dbReference type="NCBI Taxonomy" id="53633"/>
    <lineage>
        <taxon>Bacteria</taxon>
        <taxon>Bacillati</taxon>
        <taxon>Bacillota</taxon>
        <taxon>Clostridia</taxon>
        <taxon>Eubacteriales</taxon>
        <taxon>Clostridiales Family XVII. Incertae Sedis</taxon>
        <taxon>Sulfobacillus</taxon>
    </lineage>
</organism>
<dbReference type="SUPFAM" id="SSF53448">
    <property type="entry name" value="Nucleotide-diphospho-sugar transferases"/>
    <property type="match status" value="1"/>
</dbReference>
<evidence type="ECO:0000259" key="10">
    <source>
        <dbReference type="Pfam" id="PF00535"/>
    </source>
</evidence>
<dbReference type="InterPro" id="IPR050256">
    <property type="entry name" value="Glycosyltransferase_2"/>
</dbReference>
<dbReference type="InterPro" id="IPR001173">
    <property type="entry name" value="Glyco_trans_2-like"/>
</dbReference>
<reference evidence="11 12" key="1">
    <citation type="journal article" date="2014" name="BMC Genomics">
        <title>Comparison of environmental and isolate Sulfobacillus genomes reveals diverse carbon, sulfur, nitrogen, and hydrogen metabolisms.</title>
        <authorList>
            <person name="Justice N.B."/>
            <person name="Norman A."/>
            <person name="Brown C.T."/>
            <person name="Singh A."/>
            <person name="Thomas B.C."/>
            <person name="Banfield J.F."/>
        </authorList>
    </citation>
    <scope>NUCLEOTIDE SEQUENCE [LARGE SCALE GENOMIC DNA]</scope>
    <source>
        <strain evidence="11">AMDSBA3</strain>
    </source>
</reference>
<accession>A0A2T2WNF9</accession>
<evidence type="ECO:0000256" key="8">
    <source>
        <dbReference type="ARBA" id="ARBA00048689"/>
    </source>
</evidence>
<dbReference type="EMBL" id="PXYV01000003">
    <property type="protein sequence ID" value="PSR23768.1"/>
    <property type="molecule type" value="Genomic_DNA"/>
</dbReference>
<dbReference type="Gene3D" id="3.90.550.10">
    <property type="entry name" value="Spore Coat Polysaccharide Biosynthesis Protein SpsA, Chain A"/>
    <property type="match status" value="1"/>
</dbReference>
<protein>
    <recommendedName>
        <fullName evidence="7">Glucosyl-3-phosphoglycerate synthase</fullName>
        <ecNumber evidence="6">2.4.1.266</ecNumber>
    </recommendedName>
</protein>
<evidence type="ECO:0000256" key="3">
    <source>
        <dbReference type="ARBA" id="ARBA00022676"/>
    </source>
</evidence>
<evidence type="ECO:0000313" key="12">
    <source>
        <dbReference type="Proteomes" id="UP000241848"/>
    </source>
</evidence>
<feature type="domain" description="Glycosyltransferase 2-like" evidence="10">
    <location>
        <begin position="6"/>
        <end position="151"/>
    </location>
</feature>
<gene>
    <name evidence="11" type="ORF">C7B45_01765</name>
</gene>
<dbReference type="PANTHER" id="PTHR48090">
    <property type="entry name" value="UNDECAPRENYL-PHOSPHATE 4-DEOXY-4-FORMAMIDO-L-ARABINOSE TRANSFERASE-RELATED"/>
    <property type="match status" value="1"/>
</dbReference>
<keyword evidence="4 11" id="KW-0808">Transferase</keyword>
<evidence type="ECO:0000256" key="9">
    <source>
        <dbReference type="ARBA" id="ARBA00048997"/>
    </source>
</evidence>
<dbReference type="InterPro" id="IPR029044">
    <property type="entry name" value="Nucleotide-diphossugar_trans"/>
</dbReference>
<evidence type="ECO:0000256" key="1">
    <source>
        <dbReference type="ARBA" id="ARBA00001946"/>
    </source>
</evidence>
<proteinExistence type="inferred from homology"/>
<evidence type="ECO:0000256" key="4">
    <source>
        <dbReference type="ARBA" id="ARBA00022679"/>
    </source>
</evidence>